<proteinExistence type="predicted"/>
<organism evidence="2 3">
    <name type="scientific">Streptomyces nanshensis</name>
    <dbReference type="NCBI Taxonomy" id="518642"/>
    <lineage>
        <taxon>Bacteria</taxon>
        <taxon>Bacillati</taxon>
        <taxon>Actinomycetota</taxon>
        <taxon>Actinomycetes</taxon>
        <taxon>Kitasatosporales</taxon>
        <taxon>Streptomycetaceae</taxon>
        <taxon>Streptomyces</taxon>
    </lineage>
</organism>
<evidence type="ECO:0000313" key="3">
    <source>
        <dbReference type="Proteomes" id="UP000175971"/>
    </source>
</evidence>
<dbReference type="Gene3D" id="3.40.50.1460">
    <property type="match status" value="1"/>
</dbReference>
<evidence type="ECO:0000259" key="1">
    <source>
        <dbReference type="Pfam" id="PF00656"/>
    </source>
</evidence>
<dbReference type="PATRIC" id="fig|518642.7.peg.6332"/>
<protein>
    <recommendedName>
        <fullName evidence="1">Peptidase C14 caspase domain-containing protein</fullName>
    </recommendedName>
</protein>
<dbReference type="InterPro" id="IPR011600">
    <property type="entry name" value="Pept_C14_caspase"/>
</dbReference>
<reference evidence="2 3" key="1">
    <citation type="journal article" date="2016" name="Front. Microbiol.">
        <title>Comparative Genomics Analysis of Streptomyces Species Reveals Their Adaptation to the Marine Environment and Their Diversity at the Genomic Level.</title>
        <authorList>
            <person name="Tian X."/>
            <person name="Zhang Z."/>
            <person name="Yang T."/>
            <person name="Chen M."/>
            <person name="Li J."/>
            <person name="Chen F."/>
            <person name="Yang J."/>
            <person name="Li W."/>
            <person name="Zhang B."/>
            <person name="Zhang Z."/>
            <person name="Wu J."/>
            <person name="Zhang C."/>
            <person name="Long L."/>
            <person name="Xiao J."/>
        </authorList>
    </citation>
    <scope>NUCLEOTIDE SEQUENCE [LARGE SCALE GENOMIC DNA]</scope>
    <source>
        <strain evidence="2 3">SCSIO M10372</strain>
    </source>
</reference>
<dbReference type="Proteomes" id="UP000175971">
    <property type="component" value="Unassembled WGS sequence"/>
</dbReference>
<feature type="domain" description="Peptidase C14 caspase" evidence="1">
    <location>
        <begin position="15"/>
        <end position="240"/>
    </location>
</feature>
<accession>A0A1E7M0Z4</accession>
<dbReference type="RefSeq" id="WP_070199860.1">
    <property type="nucleotide sequence ID" value="NZ_LJGZ01000005.1"/>
</dbReference>
<name>A0A1E7M0Z4_9ACTN</name>
<dbReference type="GO" id="GO:0006508">
    <property type="term" value="P:proteolysis"/>
    <property type="evidence" value="ECO:0007669"/>
    <property type="project" value="InterPro"/>
</dbReference>
<gene>
    <name evidence="2" type="ORF">AN221_04435</name>
</gene>
<evidence type="ECO:0000313" key="2">
    <source>
        <dbReference type="EMBL" id="OEV22152.1"/>
    </source>
</evidence>
<comment type="caution">
    <text evidence="2">The sequence shown here is derived from an EMBL/GenBank/DDBJ whole genome shotgun (WGS) entry which is preliminary data.</text>
</comment>
<dbReference type="GO" id="GO:0004197">
    <property type="term" value="F:cysteine-type endopeptidase activity"/>
    <property type="evidence" value="ECO:0007669"/>
    <property type="project" value="InterPro"/>
</dbReference>
<dbReference type="Pfam" id="PF00656">
    <property type="entry name" value="Peptidase_C14"/>
    <property type="match status" value="1"/>
</dbReference>
<keyword evidence="3" id="KW-1185">Reference proteome</keyword>
<dbReference type="AlphaFoldDB" id="A0A1E7M0Z4"/>
<dbReference type="InterPro" id="IPR029030">
    <property type="entry name" value="Caspase-like_dom_sf"/>
</dbReference>
<sequence length="393" mass="43449">MTRVFDRRITGTALHALVIGVGRYPHCGPGAPSALLQLPDLPGAARTAVAMARWLVDEQAEEKALPLASLELLVSADTPVTFDDGHRVHEVEPATREAVRQGFDRWYERCDSEDSTALLYFCGHGVALDGLQHALLLEDFGRAGRNPFEDALDFVRTYEGMRGCAAPVQCYFVDACRELVPFEYLNQLNAWAPASLTNQLHRRSTDLVLYSTGYGQESYAPREGETYFSQAVRAAFAGAGARRGHDGLWRVTTAGLGDGVRELMDHLPHATAPRHGRADAGWADVLQQRAAQDGNPGDAVLRELPGRPKVPFTISCDPHEAQRQAELSLLDLGGEQALRHRPRGDAGPWRGEIEADAYDLLARFPEERWPDERLPREFVVPPSYPRSIPVRLT</sequence>
<dbReference type="EMBL" id="LJGZ01000005">
    <property type="protein sequence ID" value="OEV22152.1"/>
    <property type="molecule type" value="Genomic_DNA"/>
</dbReference>
<dbReference type="SUPFAM" id="SSF52129">
    <property type="entry name" value="Caspase-like"/>
    <property type="match status" value="1"/>
</dbReference>